<dbReference type="InterPro" id="IPR000092">
    <property type="entry name" value="Polyprenyl_synt"/>
</dbReference>
<dbReference type="PANTHER" id="PTHR12001:SF86">
    <property type="entry name" value="GERANYLGERANYL DIPHOSPHATE SYNTHASE"/>
    <property type="match status" value="1"/>
</dbReference>
<dbReference type="GO" id="GO:0008299">
    <property type="term" value="P:isoprenoid biosynthetic process"/>
    <property type="evidence" value="ECO:0007669"/>
    <property type="project" value="InterPro"/>
</dbReference>
<dbReference type="Pfam" id="PF00348">
    <property type="entry name" value="polyprenyl_synt"/>
    <property type="match status" value="1"/>
</dbReference>
<dbReference type="CDD" id="cd00867">
    <property type="entry name" value="Trans_IPPS"/>
    <property type="match status" value="1"/>
</dbReference>
<dbReference type="RefSeq" id="WP_095721976.1">
    <property type="nucleotide sequence ID" value="NZ_NTFS01000114.1"/>
</dbReference>
<dbReference type="SUPFAM" id="SSF48576">
    <property type="entry name" value="Terpenoid synthases"/>
    <property type="match status" value="1"/>
</dbReference>
<evidence type="ECO:0000313" key="2">
    <source>
        <dbReference type="EMBL" id="PAX54537.1"/>
    </source>
</evidence>
<protein>
    <submittedName>
        <fullName evidence="2">Polyprenyl synthetase superfamily</fullName>
    </submittedName>
</protein>
<keyword evidence="3" id="KW-1185">Reference proteome</keyword>
<proteinExistence type="inferred from homology"/>
<dbReference type="Gene3D" id="1.10.600.10">
    <property type="entry name" value="Farnesyl Diphosphate Synthase"/>
    <property type="match status" value="1"/>
</dbReference>
<comment type="similarity">
    <text evidence="1">Belongs to the FPP/GGPP synthase family.</text>
</comment>
<dbReference type="AlphaFoldDB" id="A0A2A2TJD1"/>
<accession>A0A2A2TJD1</accession>
<name>A0A2A2TJD1_9CYAN</name>
<evidence type="ECO:0000313" key="3">
    <source>
        <dbReference type="Proteomes" id="UP000218238"/>
    </source>
</evidence>
<dbReference type="InterPro" id="IPR008949">
    <property type="entry name" value="Isoprenoid_synthase_dom_sf"/>
</dbReference>
<keyword evidence="1" id="KW-0808">Transferase</keyword>
<gene>
    <name evidence="2" type="ORF">CK510_12280</name>
</gene>
<dbReference type="EMBL" id="NTFS01000114">
    <property type="protein sequence ID" value="PAX54537.1"/>
    <property type="molecule type" value="Genomic_DNA"/>
</dbReference>
<sequence>MTDISLTQSKLLHFQQFQILLPDVRDYIRQHLPLDWPELESLLGVVLNQPLGSLSTLPLASCVAVGGNPKQAIPVAAAWEMLCLAMRILDDVQDQDRPEGLWATVGLPRAINFGTAVYTMCYELLAKADWSPELYCIISRKLIQAGLQLSSGQDKDLRGETRSVEDYWQTIEGKNASAFAWACAAGALCGTNDTSLVEACRGYGYHLGLALQLFDDFEGTWETSGLTDLAQGKVTLPVIYGCNLAHEQREKLQFLVNSGQIAAYEFQIRNILDSINTRDFIIWAALKEREQALASLDPLPQQEGVTALVAYVSVIFTHVEDLLLKS</sequence>
<dbReference type="Proteomes" id="UP000218238">
    <property type="component" value="Unassembled WGS sequence"/>
</dbReference>
<evidence type="ECO:0000256" key="1">
    <source>
        <dbReference type="RuleBase" id="RU004466"/>
    </source>
</evidence>
<dbReference type="OrthoDB" id="4072471at2"/>
<comment type="caution">
    <text evidence="2">The sequence shown here is derived from an EMBL/GenBank/DDBJ whole genome shotgun (WGS) entry which is preliminary data.</text>
</comment>
<dbReference type="GO" id="GO:0004659">
    <property type="term" value="F:prenyltransferase activity"/>
    <property type="evidence" value="ECO:0007669"/>
    <property type="project" value="InterPro"/>
</dbReference>
<reference evidence="2 3" key="1">
    <citation type="submission" date="2017-08" db="EMBL/GenBank/DDBJ databases">
        <title>Draft genome sequence of filamentous cyanobacterium Calothrix elsteri CCALA 953.</title>
        <authorList>
            <person name="Gagunashvili A.N."/>
            <person name="Elster J."/>
            <person name="Andresson O.S."/>
        </authorList>
    </citation>
    <scope>NUCLEOTIDE SEQUENCE [LARGE SCALE GENOMIC DNA]</scope>
    <source>
        <strain evidence="2 3">CCALA 953</strain>
    </source>
</reference>
<organism evidence="2 3">
    <name type="scientific">Brunnivagina elsteri CCALA 953</name>
    <dbReference type="NCBI Taxonomy" id="987040"/>
    <lineage>
        <taxon>Bacteria</taxon>
        <taxon>Bacillati</taxon>
        <taxon>Cyanobacteriota</taxon>
        <taxon>Cyanophyceae</taxon>
        <taxon>Nostocales</taxon>
        <taxon>Calotrichaceae</taxon>
        <taxon>Brunnivagina</taxon>
    </lineage>
</organism>
<dbReference type="PANTHER" id="PTHR12001">
    <property type="entry name" value="GERANYLGERANYL PYROPHOSPHATE SYNTHASE"/>
    <property type="match status" value="1"/>
</dbReference>